<dbReference type="PANTHER" id="PTHR40730:SF4">
    <property type="entry name" value="TRANSCRIPTIONAL REGULATOR"/>
    <property type="match status" value="1"/>
</dbReference>
<dbReference type="PANTHER" id="PTHR40730">
    <property type="entry name" value="TRANSCRIPTIONAL REGULATOR PROTEIN-LIKE PROTEIN"/>
    <property type="match status" value="1"/>
</dbReference>
<dbReference type="InterPro" id="IPR010982">
    <property type="entry name" value="Lambda_DNA-bd_dom_sf"/>
</dbReference>
<gene>
    <name evidence="1" type="ORF">ENU21_04350</name>
</gene>
<comment type="caution">
    <text evidence="1">The sequence shown here is derived from an EMBL/GenBank/DDBJ whole genome shotgun (WGS) entry which is preliminary data.</text>
</comment>
<proteinExistence type="predicted"/>
<evidence type="ECO:0000313" key="1">
    <source>
        <dbReference type="EMBL" id="HGM46964.1"/>
    </source>
</evidence>
<dbReference type="Gene3D" id="1.10.10.60">
    <property type="entry name" value="Homeodomain-like"/>
    <property type="match status" value="1"/>
</dbReference>
<protein>
    <submittedName>
        <fullName evidence="1">Winged helix-turn-helix transcriptional regulator</fullName>
    </submittedName>
</protein>
<accession>A0A7C4H8K6</accession>
<dbReference type="SUPFAM" id="SSF47413">
    <property type="entry name" value="lambda repressor-like DNA-binding domains"/>
    <property type="match status" value="1"/>
</dbReference>
<dbReference type="GO" id="GO:0003677">
    <property type="term" value="F:DNA binding"/>
    <property type="evidence" value="ECO:0007669"/>
    <property type="project" value="InterPro"/>
</dbReference>
<dbReference type="EMBL" id="DTBQ01000119">
    <property type="protein sequence ID" value="HGM46964.1"/>
    <property type="molecule type" value="Genomic_DNA"/>
</dbReference>
<dbReference type="Pfam" id="PF13412">
    <property type="entry name" value="HTH_24"/>
    <property type="match status" value="1"/>
</dbReference>
<organism evidence="1">
    <name type="scientific">Thermofilum pendens</name>
    <dbReference type="NCBI Taxonomy" id="2269"/>
    <lineage>
        <taxon>Archaea</taxon>
        <taxon>Thermoproteota</taxon>
        <taxon>Thermoprotei</taxon>
        <taxon>Thermofilales</taxon>
        <taxon>Thermofilaceae</taxon>
        <taxon>Thermofilum</taxon>
    </lineage>
</organism>
<name>A0A7C4H8K6_THEPE</name>
<reference evidence="1" key="1">
    <citation type="journal article" date="2020" name="mSystems">
        <title>Genome- and Community-Level Interaction Insights into Carbon Utilization and Element Cycling Functions of Hydrothermarchaeota in Hydrothermal Sediment.</title>
        <authorList>
            <person name="Zhou Z."/>
            <person name="Liu Y."/>
            <person name="Xu W."/>
            <person name="Pan J."/>
            <person name="Luo Z.H."/>
            <person name="Li M."/>
        </authorList>
    </citation>
    <scope>NUCLEOTIDE SEQUENCE</scope>
    <source>
        <strain evidence="1">SpSt-649</strain>
    </source>
</reference>
<sequence length="106" mass="12061">MRAPCEAVSRRLIPRIKSLLVNILYHEYRLTQLQISQLLGVSQSSVSRYLNEQRGTWTGADRPEVLEWLRDAARKLVEGGVDKNAVLCEICRTIRSSRPEILKVAA</sequence>
<dbReference type="AlphaFoldDB" id="A0A7C4H8K6"/>